<name>A0A1T4PLI5_9BACT</name>
<dbReference type="EMBL" id="FUWU01000035">
    <property type="protein sequence ID" value="SJZ92329.1"/>
    <property type="molecule type" value="Genomic_DNA"/>
</dbReference>
<dbReference type="InterPro" id="IPR007979">
    <property type="entry name" value="NlaIII/ICEA1"/>
</dbReference>
<gene>
    <name evidence="1" type="ORF">SAMN02745108_01991</name>
</gene>
<dbReference type="Proteomes" id="UP000190449">
    <property type="component" value="Unassembled WGS sequence"/>
</dbReference>
<sequence length="300" mass="35235">MDKIKICGIRSHSKASEKYVDVVFHYPNGICVKTSVPIQYRRTGLDIPENDSNKMHEYLENVYKEINPAKWKNWKKEQGAFWKGTKADVTKPFFDKLAEDFKYKCVNCELPQNPNWARRVQDLKECGYTIATKLSEFCPKCKKTTTHLVLVPLKRGGITGYETWSPKLRARIVNLLKRYDAFEAKQTKKEGLLPDHKFSEIRWDNSTKRESLENLTDEEILRDFQLISNQRNQQKREVCRKCFQTGERGIIYGIPFFYEGTEKWNPSIPKTGKEAEKGCIGCGWYDIERWRKELIKKLSK</sequence>
<dbReference type="AlphaFoldDB" id="A0A1T4PLI5"/>
<dbReference type="Pfam" id="PF05315">
    <property type="entry name" value="ICEA"/>
    <property type="match status" value="1"/>
</dbReference>
<reference evidence="1 2" key="1">
    <citation type="submission" date="2017-02" db="EMBL/GenBank/DDBJ databases">
        <authorList>
            <person name="Peterson S.W."/>
        </authorList>
    </citation>
    <scope>NUCLEOTIDE SEQUENCE [LARGE SCALE GENOMIC DNA]</scope>
    <source>
        <strain evidence="1 2">ATCC 43854</strain>
    </source>
</reference>
<proteinExistence type="predicted"/>
<evidence type="ECO:0000313" key="1">
    <source>
        <dbReference type="EMBL" id="SJZ92329.1"/>
    </source>
</evidence>
<organism evidence="1 2">
    <name type="scientific">Fibrobacter intestinalis</name>
    <dbReference type="NCBI Taxonomy" id="28122"/>
    <lineage>
        <taxon>Bacteria</taxon>
        <taxon>Pseudomonadati</taxon>
        <taxon>Fibrobacterota</taxon>
        <taxon>Fibrobacteria</taxon>
        <taxon>Fibrobacterales</taxon>
        <taxon>Fibrobacteraceae</taxon>
        <taxon>Fibrobacter</taxon>
    </lineage>
</organism>
<dbReference type="RefSeq" id="WP_078776797.1">
    <property type="nucleotide sequence ID" value="NZ_FUWU01000035.1"/>
</dbReference>
<accession>A0A1T4PLI5</accession>
<evidence type="ECO:0000313" key="2">
    <source>
        <dbReference type="Proteomes" id="UP000190449"/>
    </source>
</evidence>
<protein>
    <submittedName>
        <fullName evidence="1">ICEA Protein</fullName>
    </submittedName>
</protein>